<protein>
    <submittedName>
        <fullName evidence="1">Uncharacterized protein</fullName>
    </submittedName>
</protein>
<gene>
    <name evidence="1" type="ORF">AVEN_130256_1</name>
</gene>
<dbReference type="Pfam" id="PF05380">
    <property type="entry name" value="Peptidase_A17"/>
    <property type="match status" value="1"/>
</dbReference>
<evidence type="ECO:0000313" key="2">
    <source>
        <dbReference type="Proteomes" id="UP000499080"/>
    </source>
</evidence>
<reference evidence="1 2" key="1">
    <citation type="journal article" date="2019" name="Sci. Rep.">
        <title>Orb-weaving spider Araneus ventricosus genome elucidates the spidroin gene catalogue.</title>
        <authorList>
            <person name="Kono N."/>
            <person name="Nakamura H."/>
            <person name="Ohtoshi R."/>
            <person name="Moran D.A.P."/>
            <person name="Shinohara A."/>
            <person name="Yoshida Y."/>
            <person name="Fujiwara M."/>
            <person name="Mori M."/>
            <person name="Tomita M."/>
            <person name="Arakawa K."/>
        </authorList>
    </citation>
    <scope>NUCLEOTIDE SEQUENCE [LARGE SCALE GENOMIC DNA]</scope>
</reference>
<proteinExistence type="predicted"/>
<dbReference type="Proteomes" id="UP000499080">
    <property type="component" value="Unassembled WGS sequence"/>
</dbReference>
<sequence length="128" mass="14488">MHGYCDRSGKAYSAMVHLRIIPRKRVAEKVVIVFVAAKTGVNPIEPVTLNRIEMYSAFLLARLSSTILETLPIQINGVYLWSDSQIVSSWIHLPPKKIFGSAGPVEFTLQEFLILLIVYPKECHQKFC</sequence>
<organism evidence="1 2">
    <name type="scientific">Araneus ventricosus</name>
    <name type="common">Orbweaver spider</name>
    <name type="synonym">Epeira ventricosa</name>
    <dbReference type="NCBI Taxonomy" id="182803"/>
    <lineage>
        <taxon>Eukaryota</taxon>
        <taxon>Metazoa</taxon>
        <taxon>Ecdysozoa</taxon>
        <taxon>Arthropoda</taxon>
        <taxon>Chelicerata</taxon>
        <taxon>Arachnida</taxon>
        <taxon>Araneae</taxon>
        <taxon>Araneomorphae</taxon>
        <taxon>Entelegynae</taxon>
        <taxon>Araneoidea</taxon>
        <taxon>Araneidae</taxon>
        <taxon>Araneus</taxon>
    </lineage>
</organism>
<name>A0A4Y2FMI8_ARAVE</name>
<dbReference type="AlphaFoldDB" id="A0A4Y2FMI8"/>
<dbReference type="EMBL" id="BGPR01000994">
    <property type="protein sequence ID" value="GBM42373.1"/>
    <property type="molecule type" value="Genomic_DNA"/>
</dbReference>
<keyword evidence="2" id="KW-1185">Reference proteome</keyword>
<accession>A0A4Y2FMI8</accession>
<comment type="caution">
    <text evidence="1">The sequence shown here is derived from an EMBL/GenBank/DDBJ whole genome shotgun (WGS) entry which is preliminary data.</text>
</comment>
<evidence type="ECO:0000313" key="1">
    <source>
        <dbReference type="EMBL" id="GBM42373.1"/>
    </source>
</evidence>
<dbReference type="InterPro" id="IPR008042">
    <property type="entry name" value="Retrotrans_Pao"/>
</dbReference>